<sequence>MCEIFIEGLTVYFIIVTLSCLVSQLLPTAVSALLPIVLLPLVDLLGADQVAAEYMSEKVLMSSLLFIIAIVSDETTVFQRLCLRAIGRHSLRMQPLFFLLQLSALMLSTLVPSSIIVIFYTVVIERFVATVEEDNFLSHDELEEELR</sequence>
<keyword evidence="1" id="KW-0472">Membrane</keyword>
<keyword evidence="1" id="KW-1133">Transmembrane helix</keyword>
<dbReference type="EMBL" id="DS682484">
    <property type="protein sequence ID" value="EEC04223.1"/>
    <property type="molecule type" value="Genomic_DNA"/>
</dbReference>
<reference evidence="3" key="2">
    <citation type="submission" date="2020-05" db="UniProtKB">
        <authorList>
            <consortium name="EnsemblMetazoa"/>
        </authorList>
    </citation>
    <scope>IDENTIFICATION</scope>
    <source>
        <strain evidence="3">wikel</strain>
    </source>
</reference>
<dbReference type="EnsemblMetazoa" id="ISCW003142-RA">
    <property type="protein sequence ID" value="ISCW003142-PA"/>
    <property type="gene ID" value="ISCW003142"/>
</dbReference>
<proteinExistence type="predicted"/>
<gene>
    <name evidence="2" type="ORF">IscW_ISCW003142</name>
</gene>
<dbReference type="PaxDb" id="6945-B7PCA1"/>
<evidence type="ECO:0000313" key="3">
    <source>
        <dbReference type="EnsemblMetazoa" id="ISCW003142-PA"/>
    </source>
</evidence>
<feature type="transmembrane region" description="Helical" evidence="1">
    <location>
        <begin position="95"/>
        <end position="120"/>
    </location>
</feature>
<dbReference type="InParanoid" id="B7PCA1"/>
<feature type="transmembrane region" description="Helical" evidence="1">
    <location>
        <begin position="12"/>
        <end position="39"/>
    </location>
</feature>
<evidence type="ECO:0000313" key="4">
    <source>
        <dbReference type="Proteomes" id="UP000001555"/>
    </source>
</evidence>
<dbReference type="EMBL" id="ABJB010643236">
    <property type="status" value="NOT_ANNOTATED_CDS"/>
    <property type="molecule type" value="Genomic_DNA"/>
</dbReference>
<dbReference type="Proteomes" id="UP000001555">
    <property type="component" value="Unassembled WGS sequence"/>
</dbReference>
<dbReference type="HOGENOM" id="CLU_1770117_0_0_1"/>
<reference evidence="2 4" key="1">
    <citation type="submission" date="2008-03" db="EMBL/GenBank/DDBJ databases">
        <title>Annotation of Ixodes scapularis.</title>
        <authorList>
            <consortium name="Ixodes scapularis Genome Project Consortium"/>
            <person name="Caler E."/>
            <person name="Hannick L.I."/>
            <person name="Bidwell S."/>
            <person name="Joardar V."/>
            <person name="Thiagarajan M."/>
            <person name="Amedeo P."/>
            <person name="Galinsky K.J."/>
            <person name="Schobel S."/>
            <person name="Inman J."/>
            <person name="Hostetler J."/>
            <person name="Miller J."/>
            <person name="Hammond M."/>
            <person name="Megy K."/>
            <person name="Lawson D."/>
            <person name="Kodira C."/>
            <person name="Sutton G."/>
            <person name="Meyer J."/>
            <person name="Hill C.A."/>
            <person name="Birren B."/>
            <person name="Nene V."/>
            <person name="Collins F."/>
            <person name="Alarcon-Chaidez F."/>
            <person name="Wikel S."/>
            <person name="Strausberg R."/>
        </authorList>
    </citation>
    <scope>NUCLEOTIDE SEQUENCE [LARGE SCALE GENOMIC DNA]</scope>
    <source>
        <strain evidence="4">Wikel</strain>
        <strain evidence="2">Wikel colony</strain>
    </source>
</reference>
<keyword evidence="1" id="KW-0812">Transmembrane</keyword>
<dbReference type="AlphaFoldDB" id="B7PCA1"/>
<keyword evidence="4" id="KW-1185">Reference proteome</keyword>
<evidence type="ECO:0000313" key="2">
    <source>
        <dbReference type="EMBL" id="EEC04223.1"/>
    </source>
</evidence>
<organism>
    <name type="scientific">Ixodes scapularis</name>
    <name type="common">Black-legged tick</name>
    <name type="synonym">Deer tick</name>
    <dbReference type="NCBI Taxonomy" id="6945"/>
    <lineage>
        <taxon>Eukaryota</taxon>
        <taxon>Metazoa</taxon>
        <taxon>Ecdysozoa</taxon>
        <taxon>Arthropoda</taxon>
        <taxon>Chelicerata</taxon>
        <taxon>Arachnida</taxon>
        <taxon>Acari</taxon>
        <taxon>Parasitiformes</taxon>
        <taxon>Ixodida</taxon>
        <taxon>Ixodoidea</taxon>
        <taxon>Ixodidae</taxon>
        <taxon>Ixodinae</taxon>
        <taxon>Ixodes</taxon>
    </lineage>
</organism>
<protein>
    <submittedName>
        <fullName evidence="2 3">Uncharacterized protein</fullName>
    </submittedName>
</protein>
<name>B7PCA1_IXOSC</name>
<accession>B7PCA1</accession>
<dbReference type="VEuPathDB" id="VectorBase:ISCI003142"/>
<dbReference type="EMBL" id="ABJB011029795">
    <property type="status" value="NOT_ANNOTATED_CDS"/>
    <property type="molecule type" value="Genomic_DNA"/>
</dbReference>
<evidence type="ECO:0000256" key="1">
    <source>
        <dbReference type="SAM" id="Phobius"/>
    </source>
</evidence>
<dbReference type="EMBL" id="ABJB010584235">
    <property type="status" value="NOT_ANNOTATED_CDS"/>
    <property type="molecule type" value="Genomic_DNA"/>
</dbReference>
<dbReference type="VEuPathDB" id="VectorBase:ISCW003142"/>